<gene>
    <name evidence="6" type="ORF">BCR32DRAFT_324615</name>
</gene>
<name>A0A1Y1XP85_9FUNG</name>
<keyword evidence="2" id="KW-0072">Autophagy</keyword>
<accession>A0A1Y1XP85</accession>
<dbReference type="PANTHER" id="PTHR31139:SF4">
    <property type="entry name" value="ECTOPIC P GRANULES PROTEIN 5 HOMOLOG"/>
    <property type="match status" value="1"/>
</dbReference>
<feature type="region of interest" description="Disordered" evidence="3">
    <location>
        <begin position="285"/>
        <end position="306"/>
    </location>
</feature>
<feature type="domain" description="Epg5-like TPR" evidence="5">
    <location>
        <begin position="878"/>
        <end position="1009"/>
    </location>
</feature>
<dbReference type="OrthoDB" id="2158607at2759"/>
<feature type="region of interest" description="Disordered" evidence="3">
    <location>
        <begin position="1648"/>
        <end position="1686"/>
    </location>
</feature>
<feature type="region of interest" description="Disordered" evidence="3">
    <location>
        <begin position="1"/>
        <end position="21"/>
    </location>
</feature>
<feature type="domain" description="Epg5-like central TPR repeats" evidence="4">
    <location>
        <begin position="1702"/>
        <end position="1831"/>
    </location>
</feature>
<feature type="region of interest" description="Disordered" evidence="3">
    <location>
        <begin position="1210"/>
        <end position="1259"/>
    </location>
</feature>
<reference evidence="6 7" key="2">
    <citation type="submission" date="2016-08" db="EMBL/GenBank/DDBJ databases">
        <title>Pervasive Adenine N6-methylation of Active Genes in Fungi.</title>
        <authorList>
            <consortium name="DOE Joint Genome Institute"/>
            <person name="Mondo S.J."/>
            <person name="Dannebaum R.O."/>
            <person name="Kuo R.C."/>
            <person name="Labutti K."/>
            <person name="Haridas S."/>
            <person name="Kuo A."/>
            <person name="Salamov A."/>
            <person name="Ahrendt S.R."/>
            <person name="Lipzen A."/>
            <person name="Sullivan W."/>
            <person name="Andreopoulos W.B."/>
            <person name="Clum A."/>
            <person name="Lindquist E."/>
            <person name="Daum C."/>
            <person name="Ramamoorthy G.K."/>
            <person name="Gryganskyi A."/>
            <person name="Culley D."/>
            <person name="Magnuson J.K."/>
            <person name="James T.Y."/>
            <person name="O'Malley M.A."/>
            <person name="Stajich J.E."/>
            <person name="Spatafora J.W."/>
            <person name="Visel A."/>
            <person name="Grigoriev I.V."/>
        </authorList>
    </citation>
    <scope>NUCLEOTIDE SEQUENCE [LARGE SCALE GENOMIC DNA]</scope>
    <source>
        <strain evidence="6 7">S4</strain>
    </source>
</reference>
<dbReference type="PANTHER" id="PTHR31139">
    <property type="entry name" value="ECTOPIC P GRANULES PROTEIN 5 HOMOLOG"/>
    <property type="match status" value="1"/>
</dbReference>
<feature type="region of interest" description="Disordered" evidence="3">
    <location>
        <begin position="324"/>
        <end position="345"/>
    </location>
</feature>
<evidence type="ECO:0000259" key="5">
    <source>
        <dbReference type="Pfam" id="PF26573"/>
    </source>
</evidence>
<dbReference type="Pfam" id="PF26573">
    <property type="entry name" value="TPR_Epg5_2"/>
    <property type="match status" value="1"/>
</dbReference>
<dbReference type="Proteomes" id="UP000193944">
    <property type="component" value="Unassembled WGS sequence"/>
</dbReference>
<sequence length="2310" mass="270500">NNNNNNNNSQTKIDQNNNSKHPDLLLDEDEISNGYIKTKIQNEIDGFILKSFRIFMDCPNADIWQYLVDIPFHAMSTMSCWNILGCIFHFKLSTNDFVKLLNEKLEHSIYTILSNSDFINNFNRPFEENPNEALSIVRCLVSLALSRHKKFGKYNKELSQMIYNAEELLMIKLMNVVLFVIFDISYINNNYREDMYKITLDYFVCLCDQHPPLIAFLLRLVNQNYKSIGSMSIYLFKSLPLYKYQINLEELAILESFLTQSIDSDRFKFSQFVIQNLNLGYPIKDDDEENNIGNKNHDDGGNDDDDFDVDALLNDEDLTDSKLDELLNGSSSGNNNDTAGDILLDDHSTSHNLNLPNSSENLKEDYLKSKKEPVISLTSSMYIPKESNLNSTSLFLPISVHRKLAYILINTALKIEKEYENKSGLHNTLSIINESFETIVNTTINTINYSSKYFFPNKSISDNKKEDNIDISKNIEEKNNENELNKELIDNKDVKNDDNIDIVDDIMINTIEKLTDKVNEFKYWCWEILIQLRLFQYPLPQNSENYVYSSDISNQYLSYQSQTLMPYRNEMNNNPMVAYLMLANTDLGHRFNLFQEHGWPLLDIIMKKGPEKALVNISSNIFSEFIFTDGIEKVCHQDRFIQFFGNFFKSSTLFNLRTKNNKRNNKLIQYVHRMIYESYLMESYNFDYFKCHLLFWIEAIFSNYNGWINNTESIELLDQLAKVSFAFHRNQDIINLLYSDFYEKYYYNENNSINNKKMSNDAVQTFENVKFNDNEYIYINPEHGGQSIDSLDGIHQEVEDLAKNSNNPISQSDRLKYIIISITDSLFNLKIPKHETKYWYTFHSLMAESLCEQPIYMHLGHLLTENPDITINDKIISESITKPLSQFTIYKWAKEILILPVDHELMPLYLQIFFSLYFAKVEKKGPLGYNPYYGYRFFSTGRKNENLIRDIKNKLVECRKYHASCSMPTKLNEKLAHLYNAMHLWLNEPKIHTGEFYIGNLKDEYLTSVLSTVLTVVYPFNTVDNLWWEYVNTTELQQKFMDSYYSKIIKGLKINSHIIQLRRSSISDLTDSFILQGESKCKIFKPKIPAVIEECPESGPEVKIKPPIFLNKYDNTIALDKIYKLFTEKIKVLANDATHYHSHMEKMDQLNRQYMINLRQLYYTETLRNQIERRCNPQLNALNLYNNAIITNIMNLNAKIRNDGREDLLNDNMKEKDEKDNNEENKTEKEKEGKEGKEGKEEKEEKENEESNDNTKEIKKRECSQPAILAYNYQKSYLMQDSQKDLCLNIRNSKMEIDSLFKFSSDIYKGTICLVEIMDYLVFLKKHYFNSSTTDQELFGHFIKDKSFEKKKQELEKMTDQMFYYSIDALLKASKYYPPATFIVNKMINDFGQHFILPSKGQVDKIYERMKQDNSNIQLFITLFKPSLCDKRFIELYHEISLSKDLFNLDNILILLETFDIKEWLDHAQPLPTNELKLQFLKLIDIHYNSLKVLIENNGDQLEIIKTAFKYLIDCSIDGTIDPSLYNIYIESIGNSIKLNINNETVIELLYFISNSYYTLRNKRERLYYIFSKYLNEMFDLIAILYCSLGIPDTINIYLSNSNTSLEQQKTSQIQSQGQGQGQGQLCPLTRETMNIIQEIINYDDTKKQNSNSTNVSETEINKTNIENSDQNNNSSNNDVSKENNNKNDIVNLLDNGIITPKTEIYWKLVEYLFQPWIVLVNLGSENLAPTAWDIEHKTKIQKLLRTFGLLTSKYLNSTMDKTNAIQNVWNFYKKCVESRQPDYILYSINERFLSFSWEHFNLNYENISTLFKWKCSNWLTSEVQRFLNPIDYRIEMLLSIVFYLIRGTDDIMPSSKQQESYFTILNNKYSTFYQKIIEECPKKYPSGSLALMFTVSSLKAMTGAHNITNDLPFFEFICQLVREQLQIFGTPINFNISKIGMLIKSFLEFIDLAVLHTNEMQNDEGMKQFTFELWIGISYYVTSSTRYPITVLSNTHHFNNIEYMAVLNELCIQKHLALTSKNTTTNINPWSMVIKHLTSHGLFLTLYTYGLQKLEAINDDFISNMNIIDNNDKSNFGLNPYNNVYNFLKEIYAWILAFKSDNKEFSENNIILIISLFADTMTFLTEMIETLFNWVEPRNKILINLGLVRKTRITKNFQFYLRSFLIYLTNTIQFFPNFKPETDGPKNKSNSEVTINLAPMSEMESESNIDNDNEEISEEISTTSFGINSPTLSSPKFSSQNDILYWNCEKYLNSLKLFPIENNNSDTNDKNYIALQPDNPLLILFRNASSFAEQLRIKLFPTVKKYYHI</sequence>
<feature type="compositionally biased region" description="Low complexity" evidence="3">
    <location>
        <begin position="1665"/>
        <end position="1679"/>
    </location>
</feature>
<comment type="similarity">
    <text evidence="1">Belongs to the EPG5 family.</text>
</comment>
<protein>
    <submittedName>
        <fullName evidence="6">Uncharacterized protein</fullName>
    </submittedName>
</protein>
<feature type="non-terminal residue" evidence="6">
    <location>
        <position position="1"/>
    </location>
</feature>
<dbReference type="GO" id="GO:0097352">
    <property type="term" value="P:autophagosome maturation"/>
    <property type="evidence" value="ECO:0007669"/>
    <property type="project" value="TreeGrafter"/>
</dbReference>
<dbReference type="STRING" id="1754192.A0A1Y1XP85"/>
<evidence type="ECO:0000259" key="4">
    <source>
        <dbReference type="Pfam" id="PF26103"/>
    </source>
</evidence>
<feature type="compositionally biased region" description="Polar residues" evidence="3">
    <location>
        <begin position="9"/>
        <end position="19"/>
    </location>
</feature>
<feature type="compositionally biased region" description="Polar residues" evidence="3">
    <location>
        <begin position="1649"/>
        <end position="1664"/>
    </location>
</feature>
<dbReference type="InterPro" id="IPR058750">
    <property type="entry name" value="TPR_Epg5"/>
</dbReference>
<feature type="compositionally biased region" description="Basic and acidic residues" evidence="3">
    <location>
        <begin position="1210"/>
        <end position="1246"/>
    </location>
</feature>
<evidence type="ECO:0000313" key="7">
    <source>
        <dbReference type="Proteomes" id="UP000193944"/>
    </source>
</evidence>
<comment type="caution">
    <text evidence="6">The sequence shown here is derived from an EMBL/GenBank/DDBJ whole genome shotgun (WGS) entry which is preliminary data.</text>
</comment>
<dbReference type="InterPro" id="IPR051436">
    <property type="entry name" value="Autophagy-related_EPG5"/>
</dbReference>
<proteinExistence type="inferred from homology"/>
<evidence type="ECO:0000256" key="3">
    <source>
        <dbReference type="SAM" id="MobiDB-lite"/>
    </source>
</evidence>
<dbReference type="EMBL" id="MCFG01000012">
    <property type="protein sequence ID" value="ORX87144.1"/>
    <property type="molecule type" value="Genomic_DNA"/>
</dbReference>
<evidence type="ECO:0000313" key="6">
    <source>
        <dbReference type="EMBL" id="ORX87144.1"/>
    </source>
</evidence>
<keyword evidence="7" id="KW-1185">Reference proteome</keyword>
<evidence type="ECO:0000256" key="1">
    <source>
        <dbReference type="ARBA" id="ARBA00010948"/>
    </source>
</evidence>
<dbReference type="GO" id="GO:0005737">
    <property type="term" value="C:cytoplasm"/>
    <property type="evidence" value="ECO:0007669"/>
    <property type="project" value="TreeGrafter"/>
</dbReference>
<dbReference type="InterPro" id="IPR059030">
    <property type="entry name" value="TPR_Epg5_mid"/>
</dbReference>
<evidence type="ECO:0000256" key="2">
    <source>
        <dbReference type="ARBA" id="ARBA00023006"/>
    </source>
</evidence>
<dbReference type="Pfam" id="PF26103">
    <property type="entry name" value="TPR_Epg5"/>
    <property type="match status" value="1"/>
</dbReference>
<reference evidence="6 7" key="1">
    <citation type="submission" date="2016-08" db="EMBL/GenBank/DDBJ databases">
        <title>A Parts List for Fungal Cellulosomes Revealed by Comparative Genomics.</title>
        <authorList>
            <consortium name="DOE Joint Genome Institute"/>
            <person name="Haitjema C.H."/>
            <person name="Gilmore S.P."/>
            <person name="Henske J.K."/>
            <person name="Solomon K.V."/>
            <person name="De Groot R."/>
            <person name="Kuo A."/>
            <person name="Mondo S.J."/>
            <person name="Salamov A.A."/>
            <person name="Labutti K."/>
            <person name="Zhao Z."/>
            <person name="Chiniquy J."/>
            <person name="Barry K."/>
            <person name="Brewer H.M."/>
            <person name="Purvine S.O."/>
            <person name="Wright A.T."/>
            <person name="Boxma B."/>
            <person name="Van Alen T."/>
            <person name="Hackstein J.H."/>
            <person name="Baker S.E."/>
            <person name="Grigoriev I.V."/>
            <person name="O'Malley M.A."/>
        </authorList>
    </citation>
    <scope>NUCLEOTIDE SEQUENCE [LARGE SCALE GENOMIC DNA]</scope>
    <source>
        <strain evidence="6 7">S4</strain>
    </source>
</reference>
<organism evidence="6 7">
    <name type="scientific">Anaeromyces robustus</name>
    <dbReference type="NCBI Taxonomy" id="1754192"/>
    <lineage>
        <taxon>Eukaryota</taxon>
        <taxon>Fungi</taxon>
        <taxon>Fungi incertae sedis</taxon>
        <taxon>Chytridiomycota</taxon>
        <taxon>Chytridiomycota incertae sedis</taxon>
        <taxon>Neocallimastigomycetes</taxon>
        <taxon>Neocallimastigales</taxon>
        <taxon>Neocallimastigaceae</taxon>
        <taxon>Anaeromyces</taxon>
    </lineage>
</organism>